<reference evidence="6" key="1">
    <citation type="submission" date="2023-08" db="EMBL/GenBank/DDBJ databases">
        <authorList>
            <person name="Alioto T."/>
            <person name="Alioto T."/>
            <person name="Gomez Garrido J."/>
        </authorList>
    </citation>
    <scope>NUCLEOTIDE SEQUENCE</scope>
</reference>
<gene>
    <name evidence="6" type="ORF">XNOV1_A032166</name>
</gene>
<dbReference type="PANTHER" id="PTHR24637">
    <property type="entry name" value="COLLAGEN"/>
    <property type="match status" value="1"/>
</dbReference>
<feature type="chain" id="PRO_5043583968" evidence="4">
    <location>
        <begin position="20"/>
        <end position="241"/>
    </location>
</feature>
<feature type="domain" description="C-type lectin" evidence="5">
    <location>
        <begin position="124"/>
        <end position="240"/>
    </location>
</feature>
<dbReference type="GO" id="GO:0005581">
    <property type="term" value="C:collagen trimer"/>
    <property type="evidence" value="ECO:0007669"/>
    <property type="project" value="UniProtKB-KW"/>
</dbReference>
<dbReference type="EMBL" id="OY660868">
    <property type="protein sequence ID" value="CAJ1056992.1"/>
    <property type="molecule type" value="Genomic_DNA"/>
</dbReference>
<feature type="compositionally biased region" description="Basic and acidic residues" evidence="3">
    <location>
        <begin position="70"/>
        <end position="85"/>
    </location>
</feature>
<dbReference type="InterPro" id="IPR001304">
    <property type="entry name" value="C-type_lectin-like"/>
</dbReference>
<keyword evidence="4" id="KW-0732">Signal</keyword>
<proteinExistence type="predicted"/>
<dbReference type="InterPro" id="IPR016186">
    <property type="entry name" value="C-type_lectin-like/link_sf"/>
</dbReference>
<evidence type="ECO:0000256" key="4">
    <source>
        <dbReference type="SAM" id="SignalP"/>
    </source>
</evidence>
<dbReference type="Pfam" id="PF01391">
    <property type="entry name" value="Collagen"/>
    <property type="match status" value="1"/>
</dbReference>
<keyword evidence="1" id="KW-0106">Calcium</keyword>
<organism evidence="6 7">
    <name type="scientific">Xyrichtys novacula</name>
    <name type="common">Pearly razorfish</name>
    <name type="synonym">Hemipteronotus novacula</name>
    <dbReference type="NCBI Taxonomy" id="13765"/>
    <lineage>
        <taxon>Eukaryota</taxon>
        <taxon>Metazoa</taxon>
        <taxon>Chordata</taxon>
        <taxon>Craniata</taxon>
        <taxon>Vertebrata</taxon>
        <taxon>Euteleostomi</taxon>
        <taxon>Actinopterygii</taxon>
        <taxon>Neopterygii</taxon>
        <taxon>Teleostei</taxon>
        <taxon>Neoteleostei</taxon>
        <taxon>Acanthomorphata</taxon>
        <taxon>Eupercaria</taxon>
        <taxon>Labriformes</taxon>
        <taxon>Labridae</taxon>
        <taxon>Xyrichtys</taxon>
    </lineage>
</organism>
<name>A0AAV1F6S6_XYRNO</name>
<evidence type="ECO:0000313" key="7">
    <source>
        <dbReference type="Proteomes" id="UP001178508"/>
    </source>
</evidence>
<feature type="signal peptide" evidence="4">
    <location>
        <begin position="1"/>
        <end position="19"/>
    </location>
</feature>
<dbReference type="PANTHER" id="PTHR24637:SF421">
    <property type="entry name" value="CUTICLE COLLAGEN DPY-2"/>
    <property type="match status" value="1"/>
</dbReference>
<accession>A0AAV1F6S6</accession>
<evidence type="ECO:0000313" key="6">
    <source>
        <dbReference type="EMBL" id="CAJ1056992.1"/>
    </source>
</evidence>
<dbReference type="PROSITE" id="PS50041">
    <property type="entry name" value="C_TYPE_LECTIN_2"/>
    <property type="match status" value="1"/>
</dbReference>
<evidence type="ECO:0000256" key="3">
    <source>
        <dbReference type="SAM" id="MobiDB-lite"/>
    </source>
</evidence>
<dbReference type="Proteomes" id="UP001178508">
    <property type="component" value="Chromosome 5"/>
</dbReference>
<dbReference type="InterPro" id="IPR008160">
    <property type="entry name" value="Collagen"/>
</dbReference>
<feature type="compositionally biased region" description="Pro residues" evidence="3">
    <location>
        <begin position="25"/>
        <end position="42"/>
    </location>
</feature>
<evidence type="ECO:0000259" key="5">
    <source>
        <dbReference type="PROSITE" id="PS50041"/>
    </source>
</evidence>
<feature type="compositionally biased region" description="Low complexity" evidence="3">
    <location>
        <begin position="55"/>
        <end position="69"/>
    </location>
</feature>
<dbReference type="Pfam" id="PF00059">
    <property type="entry name" value="Lectin_C"/>
    <property type="match status" value="1"/>
</dbReference>
<feature type="region of interest" description="Disordered" evidence="3">
    <location>
        <begin position="23"/>
        <end position="95"/>
    </location>
</feature>
<dbReference type="AlphaFoldDB" id="A0AAV1F6S6"/>
<dbReference type="SMART" id="SM00034">
    <property type="entry name" value="CLECT"/>
    <property type="match status" value="1"/>
</dbReference>
<keyword evidence="7" id="KW-1185">Reference proteome</keyword>
<dbReference type="SUPFAM" id="SSF56436">
    <property type="entry name" value="C-type lectin-like"/>
    <property type="match status" value="1"/>
</dbReference>
<evidence type="ECO:0000256" key="1">
    <source>
        <dbReference type="ARBA" id="ARBA00022837"/>
    </source>
</evidence>
<evidence type="ECO:0000256" key="2">
    <source>
        <dbReference type="ARBA" id="ARBA00023119"/>
    </source>
</evidence>
<dbReference type="InterPro" id="IPR016187">
    <property type="entry name" value="CTDL_fold"/>
</dbReference>
<keyword evidence="2" id="KW-0176">Collagen</keyword>
<protein>
    <submittedName>
        <fullName evidence="6">Pulmonary surfactant-associated protein D-like</fullName>
    </submittedName>
</protein>
<sequence length="241" mass="25979">MRLCPIICVLCLTAPVGLSLIQGPPGIPGPPGRPGDPGPPGFPGQDGPKGEQGHLGPAGRDGLPGLPGRDGLKGERGWPGERGEPGRGVTCQQGGVDSSCPDLEALKERVAKLELSTSYDFVRRVGQKYFVTYKERNTFSKAVDFCAQRGLEVAMPQSEEENNALTHFLADGLMAWINVNTNTAEGKFIVDMKNRPLTFTSWGEGQPDNSIQDTGCTMLTDNGVWRVTRECNLSHFIICQI</sequence>
<dbReference type="Gene3D" id="3.10.100.10">
    <property type="entry name" value="Mannose-Binding Protein A, subunit A"/>
    <property type="match status" value="1"/>
</dbReference>